<dbReference type="PANTHER" id="PTHR11461:SF211">
    <property type="entry name" value="GH10112P-RELATED"/>
    <property type="match status" value="1"/>
</dbReference>
<dbReference type="Pfam" id="PF00079">
    <property type="entry name" value="Serpin"/>
    <property type="match status" value="1"/>
</dbReference>
<dbReference type="GeneID" id="108008210"/>
<dbReference type="InterPro" id="IPR036186">
    <property type="entry name" value="Serpin_sf"/>
</dbReference>
<dbReference type="Gene3D" id="3.30.497.10">
    <property type="entry name" value="Antithrombin, subunit I, domain 2"/>
    <property type="match status" value="1"/>
</dbReference>
<dbReference type="PANTHER" id="PTHR11461">
    <property type="entry name" value="SERINE PROTEASE INHIBITOR, SERPIN"/>
    <property type="match status" value="1"/>
</dbReference>
<organism evidence="7 8">
    <name type="scientific">Drosophila suzukii</name>
    <name type="common">Spotted-wing drosophila fruit fly</name>
    <dbReference type="NCBI Taxonomy" id="28584"/>
    <lineage>
        <taxon>Eukaryota</taxon>
        <taxon>Metazoa</taxon>
        <taxon>Ecdysozoa</taxon>
        <taxon>Arthropoda</taxon>
        <taxon>Hexapoda</taxon>
        <taxon>Insecta</taxon>
        <taxon>Pterygota</taxon>
        <taxon>Neoptera</taxon>
        <taxon>Endopterygota</taxon>
        <taxon>Diptera</taxon>
        <taxon>Brachycera</taxon>
        <taxon>Muscomorpha</taxon>
        <taxon>Ephydroidea</taxon>
        <taxon>Drosophilidae</taxon>
        <taxon>Drosophila</taxon>
        <taxon>Sophophora</taxon>
    </lineage>
</organism>
<dbReference type="InterPro" id="IPR042185">
    <property type="entry name" value="Serpin_sf_2"/>
</dbReference>
<evidence type="ECO:0000259" key="6">
    <source>
        <dbReference type="SMART" id="SM00093"/>
    </source>
</evidence>
<evidence type="ECO:0000313" key="8">
    <source>
        <dbReference type="RefSeq" id="XP_016927489.2"/>
    </source>
</evidence>
<dbReference type="GO" id="GO:0005615">
    <property type="term" value="C:extracellular space"/>
    <property type="evidence" value="ECO:0007669"/>
    <property type="project" value="InterPro"/>
</dbReference>
<sequence length="373" mass="42539">MLRIVWILLFLNCIPDGVFCRKFTTLQLVSKVVLEHSDINIVVCPAAIEMALAQIYLGAGGETEAELKDVLSYPGKSKYQVMEAYRRAQNPQLKIISRLFLSSGFSILPAYQKMSKSYFNIDAESTDLSDQGVNKVNQWITSKTKGEVVDLVDPFMMDDTAKVILVNAASYEAFLKFNSAERNFYLPNEKRSVRVKMMDVLGNFKYNFQSKLDSHIVAFPYGNSNLSMVMIVPRTFRGIGNLEDNLEHLDLQQLKLKRVNISLPKFKIKYDQDMAQPLVDVGVKSIFNHPNLTHLTKSKEILRIDSLAHSASIEVNERRGRSSASEDSELEILRSRRRRRSRSAFKVTCNRPFLFAVVQGTKILFFGRFSRPE</sequence>
<dbReference type="SMART" id="SM00093">
    <property type="entry name" value="SERPIN"/>
    <property type="match status" value="1"/>
</dbReference>
<feature type="signal peptide" evidence="5">
    <location>
        <begin position="1"/>
        <end position="20"/>
    </location>
</feature>
<keyword evidence="3 8" id="KW-0722">Serine protease inhibitor</keyword>
<protein>
    <submittedName>
        <fullName evidence="8">Serine protease inhibitor 42Dd-like</fullName>
    </submittedName>
</protein>
<feature type="chain" id="PRO_5046725317" evidence="5">
    <location>
        <begin position="21"/>
        <end position="373"/>
    </location>
</feature>
<evidence type="ECO:0000256" key="5">
    <source>
        <dbReference type="SAM" id="SignalP"/>
    </source>
</evidence>
<name>A0AB39Z2K4_DROSZ</name>
<evidence type="ECO:0000256" key="2">
    <source>
        <dbReference type="ARBA" id="ARBA00022690"/>
    </source>
</evidence>
<feature type="domain" description="Serpin" evidence="6">
    <location>
        <begin position="26"/>
        <end position="372"/>
    </location>
</feature>
<keyword evidence="7" id="KW-1185">Reference proteome</keyword>
<evidence type="ECO:0000256" key="4">
    <source>
        <dbReference type="RuleBase" id="RU000411"/>
    </source>
</evidence>
<evidence type="ECO:0000256" key="3">
    <source>
        <dbReference type="ARBA" id="ARBA00022900"/>
    </source>
</evidence>
<reference evidence="8" key="1">
    <citation type="submission" date="2025-08" db="UniProtKB">
        <authorList>
            <consortium name="RefSeq"/>
        </authorList>
    </citation>
    <scope>IDENTIFICATION</scope>
</reference>
<dbReference type="InterPro" id="IPR042178">
    <property type="entry name" value="Serpin_sf_1"/>
</dbReference>
<dbReference type="GO" id="GO:0004867">
    <property type="term" value="F:serine-type endopeptidase inhibitor activity"/>
    <property type="evidence" value="ECO:0007669"/>
    <property type="project" value="UniProtKB-KW"/>
</dbReference>
<dbReference type="InterPro" id="IPR023796">
    <property type="entry name" value="Serpin_dom"/>
</dbReference>
<dbReference type="Proteomes" id="UP001652628">
    <property type="component" value="Chromosome 2R"/>
</dbReference>
<dbReference type="InterPro" id="IPR000215">
    <property type="entry name" value="Serpin_fam"/>
</dbReference>
<evidence type="ECO:0000256" key="1">
    <source>
        <dbReference type="ARBA" id="ARBA00009500"/>
    </source>
</evidence>
<dbReference type="CDD" id="cd19954">
    <property type="entry name" value="serpin42Dd-like_insects"/>
    <property type="match status" value="1"/>
</dbReference>
<proteinExistence type="inferred from homology"/>
<dbReference type="RefSeq" id="XP_016927489.2">
    <property type="nucleotide sequence ID" value="XM_017072000.4"/>
</dbReference>
<evidence type="ECO:0000313" key="7">
    <source>
        <dbReference type="Proteomes" id="UP001652628"/>
    </source>
</evidence>
<comment type="similarity">
    <text evidence="1 4">Belongs to the serpin family.</text>
</comment>
<keyword evidence="2 8" id="KW-0646">Protease inhibitor</keyword>
<dbReference type="AlphaFoldDB" id="A0AB39Z2K4"/>
<gene>
    <name evidence="8" type="primary">LOC108008210</name>
</gene>
<accession>A0AB39Z2K4</accession>
<keyword evidence="5" id="KW-0732">Signal</keyword>
<dbReference type="SUPFAM" id="SSF56574">
    <property type="entry name" value="Serpins"/>
    <property type="match status" value="1"/>
</dbReference>
<dbReference type="Gene3D" id="2.30.39.10">
    <property type="entry name" value="Alpha-1-antitrypsin, domain 1"/>
    <property type="match status" value="1"/>
</dbReference>